<reference evidence="1" key="1">
    <citation type="journal article" date="2015" name="Nature">
        <title>Complex archaea that bridge the gap between prokaryotes and eukaryotes.</title>
        <authorList>
            <person name="Spang A."/>
            <person name="Saw J.H."/>
            <person name="Jorgensen S.L."/>
            <person name="Zaremba-Niedzwiedzka K."/>
            <person name="Martijn J."/>
            <person name="Lind A.E."/>
            <person name="van Eijk R."/>
            <person name="Schleper C."/>
            <person name="Guy L."/>
            <person name="Ettema T.J."/>
        </authorList>
    </citation>
    <scope>NUCLEOTIDE SEQUENCE</scope>
</reference>
<organism evidence="1">
    <name type="scientific">marine sediment metagenome</name>
    <dbReference type="NCBI Taxonomy" id="412755"/>
    <lineage>
        <taxon>unclassified sequences</taxon>
        <taxon>metagenomes</taxon>
        <taxon>ecological metagenomes</taxon>
    </lineage>
</organism>
<accession>A0A0F9UY95</accession>
<evidence type="ECO:0000313" key="1">
    <source>
        <dbReference type="EMBL" id="KKN96699.1"/>
    </source>
</evidence>
<sequence length="192" mass="21393">MDDDHRKKLVDRVYGAQDEILESTVRGNEVFSPEMAEKVDALVKDCNVEGHGMVEISLSGILGCGKTTLARIIGGHLEDAGARVGYMDPTDAIDPKRTRFDSEGFRGDYYSRVLISTKLEPTKPSNIEKPILRIYYADLEPVRADSFSRECPFCVVGTLLLRRDDDGRIEMLDRCIGCGQQVKYVDADQIGT</sequence>
<dbReference type="SUPFAM" id="SSF52540">
    <property type="entry name" value="P-loop containing nucleoside triphosphate hydrolases"/>
    <property type="match status" value="1"/>
</dbReference>
<protein>
    <submittedName>
        <fullName evidence="1">Uncharacterized protein</fullName>
    </submittedName>
</protein>
<proteinExistence type="predicted"/>
<name>A0A0F9UY95_9ZZZZ</name>
<comment type="caution">
    <text evidence="1">The sequence shown here is derived from an EMBL/GenBank/DDBJ whole genome shotgun (WGS) entry which is preliminary data.</text>
</comment>
<gene>
    <name evidence="1" type="ORF">LCGC14_0163430</name>
</gene>
<dbReference type="EMBL" id="LAZR01000062">
    <property type="protein sequence ID" value="KKN96699.1"/>
    <property type="molecule type" value="Genomic_DNA"/>
</dbReference>
<dbReference type="AlphaFoldDB" id="A0A0F9UY95"/>
<dbReference type="InterPro" id="IPR027417">
    <property type="entry name" value="P-loop_NTPase"/>
</dbReference>